<dbReference type="InterPro" id="IPR051676">
    <property type="entry name" value="UPF0053_domain"/>
</dbReference>
<evidence type="ECO:0000259" key="7">
    <source>
        <dbReference type="PROSITE" id="PS51371"/>
    </source>
</evidence>
<dbReference type="InterPro" id="IPR002550">
    <property type="entry name" value="CNNM"/>
</dbReference>
<name>A0A5C8ZF13_9ACTN</name>
<evidence type="ECO:0000256" key="6">
    <source>
        <dbReference type="SAM" id="Phobius"/>
    </source>
</evidence>
<dbReference type="Pfam" id="PF01595">
    <property type="entry name" value="CNNM"/>
    <property type="match status" value="1"/>
</dbReference>
<evidence type="ECO:0000313" key="9">
    <source>
        <dbReference type="EMBL" id="TXR55793.1"/>
    </source>
</evidence>
<keyword evidence="10" id="KW-1185">Reference proteome</keyword>
<keyword evidence="4 6" id="KW-0472">Membrane</keyword>
<feature type="transmembrane region" description="Helical" evidence="6">
    <location>
        <begin position="51"/>
        <end position="76"/>
    </location>
</feature>
<keyword evidence="2" id="KW-1003">Cell membrane</keyword>
<evidence type="ECO:0000256" key="1">
    <source>
        <dbReference type="ARBA" id="ARBA00004651"/>
    </source>
</evidence>
<dbReference type="GO" id="GO:0005886">
    <property type="term" value="C:plasma membrane"/>
    <property type="evidence" value="ECO:0007669"/>
    <property type="project" value="UniProtKB-SubCell"/>
</dbReference>
<evidence type="ECO:0000256" key="5">
    <source>
        <dbReference type="SAM" id="MobiDB-lite"/>
    </source>
</evidence>
<evidence type="ECO:0000256" key="4">
    <source>
        <dbReference type="PROSITE-ProRule" id="PRU01193"/>
    </source>
</evidence>
<evidence type="ECO:0000259" key="8">
    <source>
        <dbReference type="PROSITE" id="PS51846"/>
    </source>
</evidence>
<dbReference type="Pfam" id="PF00571">
    <property type="entry name" value="CBS"/>
    <property type="match status" value="1"/>
</dbReference>
<dbReference type="RefSeq" id="WP_147926849.1">
    <property type="nucleotide sequence ID" value="NZ_VKAC01000007.1"/>
</dbReference>
<dbReference type="Gene3D" id="3.10.580.10">
    <property type="entry name" value="CBS-domain"/>
    <property type="match status" value="1"/>
</dbReference>
<protein>
    <submittedName>
        <fullName evidence="9">HlyC/CorC family transporter</fullName>
    </submittedName>
</protein>
<keyword evidence="3" id="KW-0129">CBS domain</keyword>
<dbReference type="PROSITE" id="PS51371">
    <property type="entry name" value="CBS"/>
    <property type="match status" value="1"/>
</dbReference>
<keyword evidence="4 6" id="KW-0812">Transmembrane</keyword>
<dbReference type="Proteomes" id="UP000321234">
    <property type="component" value="Unassembled WGS sequence"/>
</dbReference>
<sequence>MSWFEVTGWTALIIALSAFFVAVEFAMLAAKPYRLEDAASRSRSARAALKSSNELTVVLAGCQLGITACTLALGAITKPAVHYAITPLLETAGLPYWVADVIAFVLALVVVTFLHLVVGEMAPKSWAIAHPETSATLLALPMRAFMLATRPALLLMNEMANAMLRRIGVEPVNEKQDSSNSDDLRQLVEHSASVGALDASYRARITGALDLEQLTLAEVLPQRPVITSVPADASAQRVREVSRSTGHLRVLVEDGDGVPRRVVHVRDTLLLADGAPVADRSSEVLTMDPGTPLGTALAAMRRTSSQLVLVRADGAAAQGVVTVSDIIGRLFPETVSTPEPARAGGAPSPSRRALGTSAATAR</sequence>
<dbReference type="OrthoDB" id="110231at2"/>
<dbReference type="EMBL" id="VKAC01000007">
    <property type="protein sequence ID" value="TXR55793.1"/>
    <property type="molecule type" value="Genomic_DNA"/>
</dbReference>
<feature type="domain" description="CNNM transmembrane" evidence="8">
    <location>
        <begin position="1"/>
        <end position="201"/>
    </location>
</feature>
<feature type="domain" description="CBS" evidence="7">
    <location>
        <begin position="280"/>
        <end position="339"/>
    </location>
</feature>
<feature type="transmembrane region" description="Helical" evidence="6">
    <location>
        <begin position="96"/>
        <end position="118"/>
    </location>
</feature>
<reference evidence="9 10" key="1">
    <citation type="submission" date="2019-07" db="EMBL/GenBank/DDBJ databases">
        <title>Quadrisphaera sp. strain DD2A genome sequencing and assembly.</title>
        <authorList>
            <person name="Kim I."/>
        </authorList>
    </citation>
    <scope>NUCLEOTIDE SEQUENCE [LARGE SCALE GENOMIC DNA]</scope>
    <source>
        <strain evidence="9 10">DD2A</strain>
    </source>
</reference>
<dbReference type="SUPFAM" id="SSF54631">
    <property type="entry name" value="CBS-domain pair"/>
    <property type="match status" value="1"/>
</dbReference>
<dbReference type="PANTHER" id="PTHR43099">
    <property type="entry name" value="UPF0053 PROTEIN YRKA"/>
    <property type="match status" value="1"/>
</dbReference>
<dbReference type="PANTHER" id="PTHR43099:SF5">
    <property type="entry name" value="HLYC_CORC FAMILY TRANSPORTER"/>
    <property type="match status" value="1"/>
</dbReference>
<comment type="subcellular location">
    <subcellularLocation>
        <location evidence="1">Cell membrane</location>
        <topology evidence="1">Multi-pass membrane protein</topology>
    </subcellularLocation>
</comment>
<dbReference type="InterPro" id="IPR000644">
    <property type="entry name" value="CBS_dom"/>
</dbReference>
<gene>
    <name evidence="9" type="ORF">FMM08_13330</name>
</gene>
<dbReference type="AlphaFoldDB" id="A0A5C8ZF13"/>
<feature type="transmembrane region" description="Helical" evidence="6">
    <location>
        <begin position="6"/>
        <end position="30"/>
    </location>
</feature>
<feature type="region of interest" description="Disordered" evidence="5">
    <location>
        <begin position="335"/>
        <end position="362"/>
    </location>
</feature>
<evidence type="ECO:0000256" key="2">
    <source>
        <dbReference type="ARBA" id="ARBA00022475"/>
    </source>
</evidence>
<accession>A0A5C8ZF13</accession>
<dbReference type="InterPro" id="IPR046342">
    <property type="entry name" value="CBS_dom_sf"/>
</dbReference>
<evidence type="ECO:0000313" key="10">
    <source>
        <dbReference type="Proteomes" id="UP000321234"/>
    </source>
</evidence>
<comment type="caution">
    <text evidence="9">The sequence shown here is derived from an EMBL/GenBank/DDBJ whole genome shotgun (WGS) entry which is preliminary data.</text>
</comment>
<dbReference type="PROSITE" id="PS51846">
    <property type="entry name" value="CNNM"/>
    <property type="match status" value="1"/>
</dbReference>
<evidence type="ECO:0000256" key="3">
    <source>
        <dbReference type="PROSITE-ProRule" id="PRU00703"/>
    </source>
</evidence>
<organism evidence="9 10">
    <name type="scientific">Quadrisphaera setariae</name>
    <dbReference type="NCBI Taxonomy" id="2593304"/>
    <lineage>
        <taxon>Bacteria</taxon>
        <taxon>Bacillati</taxon>
        <taxon>Actinomycetota</taxon>
        <taxon>Actinomycetes</taxon>
        <taxon>Kineosporiales</taxon>
        <taxon>Kineosporiaceae</taxon>
        <taxon>Quadrisphaera</taxon>
    </lineage>
</organism>
<keyword evidence="4 6" id="KW-1133">Transmembrane helix</keyword>
<proteinExistence type="predicted"/>